<accession>A0A1H7ZGC6</accession>
<evidence type="ECO:0000313" key="3">
    <source>
        <dbReference type="Proteomes" id="UP000199664"/>
    </source>
</evidence>
<dbReference type="GO" id="GO:0042781">
    <property type="term" value="F:3'-tRNA processing endoribonuclease activity"/>
    <property type="evidence" value="ECO:0007669"/>
    <property type="project" value="TreeGrafter"/>
</dbReference>
<gene>
    <name evidence="2" type="ORF">SAMN04515666_11491</name>
</gene>
<protein>
    <submittedName>
        <fullName evidence="2">Phosphoribosyl 1,2-cyclic phosphodiesterase</fullName>
    </submittedName>
</protein>
<dbReference type="PANTHER" id="PTHR46018">
    <property type="entry name" value="ZINC PHOSPHODIESTERASE ELAC PROTEIN 1"/>
    <property type="match status" value="1"/>
</dbReference>
<dbReference type="PANTHER" id="PTHR46018:SF7">
    <property type="entry name" value="RIBONUCLEASE Z"/>
    <property type="match status" value="1"/>
</dbReference>
<dbReference type="Proteomes" id="UP000199664">
    <property type="component" value="Unassembled WGS sequence"/>
</dbReference>
<dbReference type="SUPFAM" id="SSF56281">
    <property type="entry name" value="Metallo-hydrolase/oxidoreductase"/>
    <property type="match status" value="1"/>
</dbReference>
<dbReference type="Pfam" id="PF12706">
    <property type="entry name" value="Lactamase_B_2"/>
    <property type="match status" value="1"/>
</dbReference>
<dbReference type="OrthoDB" id="9803916at2"/>
<evidence type="ECO:0000313" key="2">
    <source>
        <dbReference type="EMBL" id="SEM57311.1"/>
    </source>
</evidence>
<dbReference type="InterPro" id="IPR036866">
    <property type="entry name" value="RibonucZ/Hydroxyglut_hydro"/>
</dbReference>
<sequence>MSDFSVRFWGTRGSMPVSGEHFRTFGGNTICIEVAIGEQTFIVDCGSGAVELGRALLAGGRRSAWLLLTHVHLDHVIGLTGFAPLFSPDFTLGIRAPRRTDISVHQSLRLLFQEPLSPIGFASLPVRLDAVSFEAGLNITLDDTVIRTVTLRHGVATCGYRFDHGDRAFVILTDHEHMGDAPDPDLVRFCRDADLIAYDAMWCADSDYPAHRDWGHSTWQAGLALMRAAGARRLACLHHAPTADDAVLRDREARLQLLAPESFFARDGDVSSL</sequence>
<dbReference type="EMBL" id="FOAN01000014">
    <property type="protein sequence ID" value="SEM57311.1"/>
    <property type="molecule type" value="Genomic_DNA"/>
</dbReference>
<dbReference type="CDD" id="cd07715">
    <property type="entry name" value="TaR3-like_MBL-fold"/>
    <property type="match status" value="1"/>
</dbReference>
<proteinExistence type="predicted"/>
<name>A0A1H7ZGC6_9HYPH</name>
<dbReference type="AlphaFoldDB" id="A0A1H7ZGC6"/>
<evidence type="ECO:0000259" key="1">
    <source>
        <dbReference type="Pfam" id="PF12706"/>
    </source>
</evidence>
<dbReference type="STRING" id="1036779.SAMN04515666_11491"/>
<reference evidence="3" key="1">
    <citation type="submission" date="2016-10" db="EMBL/GenBank/DDBJ databases">
        <authorList>
            <person name="Varghese N."/>
            <person name="Submissions S."/>
        </authorList>
    </citation>
    <scope>NUCLEOTIDE SEQUENCE [LARGE SCALE GENOMIC DNA]</scope>
    <source>
        <strain evidence="3">LMG 26383,CCUG 61248,R- 45681</strain>
    </source>
</reference>
<dbReference type="Gene3D" id="3.60.15.10">
    <property type="entry name" value="Ribonuclease Z/Hydroxyacylglutathione hydrolase-like"/>
    <property type="match status" value="1"/>
</dbReference>
<feature type="domain" description="Metallo-beta-lactamase" evidence="1">
    <location>
        <begin position="41"/>
        <end position="239"/>
    </location>
</feature>
<dbReference type="InterPro" id="IPR001279">
    <property type="entry name" value="Metallo-B-lactamas"/>
</dbReference>
<dbReference type="RefSeq" id="WP_091842492.1">
    <property type="nucleotide sequence ID" value="NZ_FOAN01000014.1"/>
</dbReference>
<organism evidence="2 3">
    <name type="scientific">Bosea lupini</name>
    <dbReference type="NCBI Taxonomy" id="1036779"/>
    <lineage>
        <taxon>Bacteria</taxon>
        <taxon>Pseudomonadati</taxon>
        <taxon>Pseudomonadota</taxon>
        <taxon>Alphaproteobacteria</taxon>
        <taxon>Hyphomicrobiales</taxon>
        <taxon>Boseaceae</taxon>
        <taxon>Bosea</taxon>
    </lineage>
</organism>
<keyword evidence="3" id="KW-1185">Reference proteome</keyword>